<evidence type="ECO:0000256" key="1">
    <source>
        <dbReference type="SAM" id="Phobius"/>
    </source>
</evidence>
<reference evidence="2 3" key="1">
    <citation type="submission" date="2019-04" db="EMBL/GenBank/DDBJ databases">
        <title>Novel bacteriophages capable of disrupting biofilms from clinical strains of Aeromonas hydrophila with intrinsic antibiotic resistance.</title>
        <authorList>
            <person name="Kabwe M."/>
            <person name="Brown T.L."/>
            <person name="Speirs L."/>
            <person name="Ku H."/>
            <person name="Leach M."/>
            <person name="Chan H.T."/>
            <person name="Petrovski S."/>
            <person name="Lock P."/>
            <person name="Tucci J."/>
        </authorList>
    </citation>
    <scope>NUCLEOTIDE SEQUENCE [LARGE SCALE GENOMIC DNA]</scope>
</reference>
<keyword evidence="3" id="KW-1185">Reference proteome</keyword>
<organism evidence="2 3">
    <name type="scientific">Aeromonas phage LAh_9</name>
    <dbReference type="NCBI Taxonomy" id="2591033"/>
    <lineage>
        <taxon>Viruses</taxon>
        <taxon>Duplodnaviria</taxon>
        <taxon>Heunggongvirae</taxon>
        <taxon>Uroviricota</taxon>
        <taxon>Caudoviricetes</taxon>
        <taxon>Grimontviridae</taxon>
        <taxon>Lahexavirus</taxon>
        <taxon>Lahexavirus LAh9</taxon>
    </lineage>
</organism>
<dbReference type="Proteomes" id="UP000320778">
    <property type="component" value="Segment"/>
</dbReference>
<protein>
    <submittedName>
        <fullName evidence="2">Uncharacterized protein</fullName>
    </submittedName>
</protein>
<keyword evidence="1" id="KW-0812">Transmembrane</keyword>
<keyword evidence="1" id="KW-1133">Transmembrane helix</keyword>
<proteinExistence type="predicted"/>
<evidence type="ECO:0000313" key="2">
    <source>
        <dbReference type="EMBL" id="QDH46955.1"/>
    </source>
</evidence>
<feature type="transmembrane region" description="Helical" evidence="1">
    <location>
        <begin position="56"/>
        <end position="82"/>
    </location>
</feature>
<keyword evidence="1" id="KW-0472">Membrane</keyword>
<name>A0A514A144_9CAUD</name>
<gene>
    <name evidence="2" type="ORF">LAh9_37</name>
</gene>
<dbReference type="EMBL" id="MK838115">
    <property type="protein sequence ID" value="QDH46955.1"/>
    <property type="molecule type" value="Genomic_DNA"/>
</dbReference>
<sequence length="91" mass="10535">MTPLMERQAEKAKKLEEVDEYPDRQPYHIEHSLLVKWILFSASWWVVANHEQCEPFVVVLSAVTAFLLTLQGGMYFFIIILLGASDKTPRL</sequence>
<evidence type="ECO:0000313" key="3">
    <source>
        <dbReference type="Proteomes" id="UP000320778"/>
    </source>
</evidence>
<accession>A0A514A144</accession>